<organism evidence="1">
    <name type="scientific">Arion vulgaris</name>
    <dbReference type="NCBI Taxonomy" id="1028688"/>
    <lineage>
        <taxon>Eukaryota</taxon>
        <taxon>Metazoa</taxon>
        <taxon>Spiralia</taxon>
        <taxon>Lophotrochozoa</taxon>
        <taxon>Mollusca</taxon>
        <taxon>Gastropoda</taxon>
        <taxon>Heterobranchia</taxon>
        <taxon>Euthyneura</taxon>
        <taxon>Panpulmonata</taxon>
        <taxon>Eupulmonata</taxon>
        <taxon>Stylommatophora</taxon>
        <taxon>Helicina</taxon>
        <taxon>Arionoidea</taxon>
        <taxon>Arionidae</taxon>
        <taxon>Arion</taxon>
    </lineage>
</organism>
<dbReference type="AlphaFoldDB" id="A0A0B7AW24"/>
<gene>
    <name evidence="1" type="primary">ORF145834</name>
</gene>
<accession>A0A0B7AW24</accession>
<evidence type="ECO:0000313" key="1">
    <source>
        <dbReference type="EMBL" id="CEK85023.1"/>
    </source>
</evidence>
<sequence length="50" mass="5879">MNYPTFDSFNVLIHSLRVNLEVRCTPLALKVLDLLPRGDIWIYFQRSLIS</sequence>
<dbReference type="EMBL" id="HACG01038158">
    <property type="protein sequence ID" value="CEK85023.1"/>
    <property type="molecule type" value="Transcribed_RNA"/>
</dbReference>
<reference evidence="1" key="1">
    <citation type="submission" date="2014-12" db="EMBL/GenBank/DDBJ databases">
        <title>Insight into the proteome of Arion vulgaris.</title>
        <authorList>
            <person name="Aradska J."/>
            <person name="Bulat T."/>
            <person name="Smidak R."/>
            <person name="Sarate P."/>
            <person name="Gangsoo J."/>
            <person name="Sialana F."/>
            <person name="Bilban M."/>
            <person name="Lubec G."/>
        </authorList>
    </citation>
    <scope>NUCLEOTIDE SEQUENCE</scope>
    <source>
        <tissue evidence="1">Skin</tissue>
    </source>
</reference>
<name>A0A0B7AW24_9EUPU</name>
<protein>
    <submittedName>
        <fullName evidence="1">Uncharacterized protein</fullName>
    </submittedName>
</protein>
<feature type="non-terminal residue" evidence="1">
    <location>
        <position position="50"/>
    </location>
</feature>
<proteinExistence type="predicted"/>